<reference evidence="3 4" key="1">
    <citation type="submission" date="2015-08" db="EMBL/GenBank/DDBJ databases">
        <title>Next Generation Sequencing and Analysis of the Genome of Puccinia sorghi L Schw, the Causal Agent of Maize Common Rust.</title>
        <authorList>
            <person name="Rochi L."/>
            <person name="Burguener G."/>
            <person name="Darino M."/>
            <person name="Turjanski A."/>
            <person name="Kreff E."/>
            <person name="Dieguez M.J."/>
            <person name="Sacco F."/>
        </authorList>
    </citation>
    <scope>NUCLEOTIDE SEQUENCE [LARGE SCALE GENOMIC DNA]</scope>
    <source>
        <strain evidence="3 4">RO10H11247</strain>
    </source>
</reference>
<keyword evidence="1" id="KW-0812">Transmembrane</keyword>
<feature type="transmembrane region" description="Helical" evidence="1">
    <location>
        <begin position="177"/>
        <end position="198"/>
    </location>
</feature>
<feature type="transmembrane region" description="Helical" evidence="1">
    <location>
        <begin position="225"/>
        <end position="246"/>
    </location>
</feature>
<feature type="chain" id="PRO_5005567908" evidence="2">
    <location>
        <begin position="20"/>
        <end position="252"/>
    </location>
</feature>
<comment type="caution">
    <text evidence="3">The sequence shown here is derived from an EMBL/GenBank/DDBJ whole genome shotgun (WGS) entry which is preliminary data.</text>
</comment>
<dbReference type="VEuPathDB" id="FungiDB:VP01_2169g2"/>
<dbReference type="Proteomes" id="UP000037035">
    <property type="component" value="Unassembled WGS sequence"/>
</dbReference>
<sequence length="252" mass="28847">MSACFTLLCLLFTINLTARKQLRKIGYYIFWFNNFPLSLKQHNYSLPCLLALYDALTLPIPHLPHYYTHQSISNKIINHSSSLQQLPIWLNQAPLISHQGQLEVQVPLEVKLTPELHKNINNKDVHPDNLVVSVPANSQTQTQKKLMWSGPMEMMMLDLYAKEITPFTETNPEEVVLVYQLVVLVVVSYLLVVSYGLSSNNFFKSDLRASTTYYSGISISIRLRLLVSYDAHNITIFLILFLQVFGQSNNSQ</sequence>
<keyword evidence="1" id="KW-0472">Membrane</keyword>
<name>A0A0L6V9N0_9BASI</name>
<organism evidence="3 4">
    <name type="scientific">Puccinia sorghi</name>
    <dbReference type="NCBI Taxonomy" id="27349"/>
    <lineage>
        <taxon>Eukaryota</taxon>
        <taxon>Fungi</taxon>
        <taxon>Dikarya</taxon>
        <taxon>Basidiomycota</taxon>
        <taxon>Pucciniomycotina</taxon>
        <taxon>Pucciniomycetes</taxon>
        <taxon>Pucciniales</taxon>
        <taxon>Pucciniaceae</taxon>
        <taxon>Puccinia</taxon>
    </lineage>
</organism>
<evidence type="ECO:0000313" key="4">
    <source>
        <dbReference type="Proteomes" id="UP000037035"/>
    </source>
</evidence>
<keyword evidence="4" id="KW-1185">Reference proteome</keyword>
<gene>
    <name evidence="3" type="ORF">VP01_2169g2</name>
</gene>
<feature type="signal peptide" evidence="2">
    <location>
        <begin position="1"/>
        <end position="19"/>
    </location>
</feature>
<proteinExistence type="predicted"/>
<dbReference type="EMBL" id="LAVV01007024">
    <property type="protein sequence ID" value="KNZ57404.1"/>
    <property type="molecule type" value="Genomic_DNA"/>
</dbReference>
<keyword evidence="2" id="KW-0732">Signal</keyword>
<protein>
    <submittedName>
        <fullName evidence="3">Putative signal peptide protein</fullName>
    </submittedName>
</protein>
<evidence type="ECO:0000313" key="3">
    <source>
        <dbReference type="EMBL" id="KNZ57404.1"/>
    </source>
</evidence>
<evidence type="ECO:0000256" key="2">
    <source>
        <dbReference type="SAM" id="SignalP"/>
    </source>
</evidence>
<accession>A0A0L6V9N0</accession>
<evidence type="ECO:0000256" key="1">
    <source>
        <dbReference type="SAM" id="Phobius"/>
    </source>
</evidence>
<keyword evidence="1" id="KW-1133">Transmembrane helix</keyword>
<dbReference type="AlphaFoldDB" id="A0A0L6V9N0"/>